<proteinExistence type="predicted"/>
<sequence length="101" mass="11668">MLSHYTNDHWIHFLTDESVIWIPGHHCRLLPTNVMLSLLRSEVGVKCRSQWFGGKWRGALCDDIDELSVNLGYFPEDDSTLHLTNQDGETKWISGPLQREC</sequence>
<protein>
    <submittedName>
        <fullName evidence="1">AlNc14C1340G12899 protein</fullName>
    </submittedName>
</protein>
<organism evidence="1">
    <name type="scientific">Albugo laibachii Nc14</name>
    <dbReference type="NCBI Taxonomy" id="890382"/>
    <lineage>
        <taxon>Eukaryota</taxon>
        <taxon>Sar</taxon>
        <taxon>Stramenopiles</taxon>
        <taxon>Oomycota</taxon>
        <taxon>Peronosporomycetes</taxon>
        <taxon>Albuginales</taxon>
        <taxon>Albuginaceae</taxon>
        <taxon>Albugo</taxon>
    </lineage>
</organism>
<name>F0X2N5_9STRA</name>
<reference evidence="1" key="2">
    <citation type="submission" date="2011-02" db="EMBL/GenBank/DDBJ databases">
        <authorList>
            <person name="MacLean D."/>
        </authorList>
    </citation>
    <scope>NUCLEOTIDE SEQUENCE</scope>
</reference>
<gene>
    <name evidence="1" type="primary">AlNc14C1340G12899</name>
    <name evidence="1" type="ORF">ALNC14_142990</name>
</gene>
<evidence type="ECO:0000313" key="1">
    <source>
        <dbReference type="EMBL" id="CCA28155.1"/>
    </source>
</evidence>
<dbReference type="AlphaFoldDB" id="F0X2N5"/>
<accession>F0X2N5</accession>
<dbReference type="EMBL" id="FR824975">
    <property type="protein sequence ID" value="CCA28155.1"/>
    <property type="molecule type" value="Genomic_DNA"/>
</dbReference>
<reference evidence="1" key="1">
    <citation type="journal article" date="2011" name="PLoS Biol.">
        <title>Gene gain and loss during evolution of obligate parasitism in the white rust pathogen of Arabidopsis thaliana.</title>
        <authorList>
            <person name="Kemen E."/>
            <person name="Gardiner A."/>
            <person name="Schultz-Larsen T."/>
            <person name="Kemen A.C."/>
            <person name="Balmuth A.L."/>
            <person name="Robert-Seilaniantz A."/>
            <person name="Bailey K."/>
            <person name="Holub E."/>
            <person name="Studholme D.J."/>
            <person name="Maclean D."/>
            <person name="Jones J.D."/>
        </authorList>
    </citation>
    <scope>NUCLEOTIDE SEQUENCE</scope>
</reference>
<dbReference type="HOGENOM" id="CLU_2176013_0_0_1"/>